<accession>A0ABR9HPH0</accession>
<feature type="compositionally biased region" description="Gly residues" evidence="1">
    <location>
        <begin position="176"/>
        <end position="197"/>
    </location>
</feature>
<protein>
    <recommendedName>
        <fullName evidence="4">DUF4446 family protein</fullName>
    </recommendedName>
</protein>
<keyword evidence="3" id="KW-1185">Reference proteome</keyword>
<sequence length="216" mass="21782">MASIALLAGSGGLALGVYALSRTREIRSEYRALAQRALAVNSSGADPRAVRDVAVLHYDALEEMSGARSFSLAMLNSHGDGVVVTSINGRTETRTYAKAVTRGEADHLLSPEEYRVIRSARLGNGIGSPAAEPGTPGPGRAERARTDRPAHEETDAMVTVVQGAESPEPDGPDTGSAGGSATAGGAPGPAASGGSGGPRAAEPRTGERPSPGTGAV</sequence>
<proteinExistence type="predicted"/>
<evidence type="ECO:0008006" key="4">
    <source>
        <dbReference type="Google" id="ProtNLM"/>
    </source>
</evidence>
<name>A0ABR9HPH0_9ACTN</name>
<dbReference type="EMBL" id="JADBDY010000001">
    <property type="protein sequence ID" value="MBE1460923.1"/>
    <property type="molecule type" value="Genomic_DNA"/>
</dbReference>
<comment type="caution">
    <text evidence="2">The sequence shown here is derived from an EMBL/GenBank/DDBJ whole genome shotgun (WGS) entry which is preliminary data.</text>
</comment>
<organism evidence="2 3">
    <name type="scientific">Nocardiopsis terrae</name>
    <dbReference type="NCBI Taxonomy" id="372655"/>
    <lineage>
        <taxon>Bacteria</taxon>
        <taxon>Bacillati</taxon>
        <taxon>Actinomycetota</taxon>
        <taxon>Actinomycetes</taxon>
        <taxon>Streptosporangiales</taxon>
        <taxon>Nocardiopsidaceae</taxon>
        <taxon>Nocardiopsis</taxon>
    </lineage>
</organism>
<dbReference type="InterPro" id="IPR027981">
    <property type="entry name" value="DUF4446"/>
</dbReference>
<reference evidence="2 3" key="1">
    <citation type="submission" date="2020-10" db="EMBL/GenBank/DDBJ databases">
        <title>Sequencing the genomes of 1000 actinobacteria strains.</title>
        <authorList>
            <person name="Klenk H.-P."/>
        </authorList>
    </citation>
    <scope>NUCLEOTIDE SEQUENCE [LARGE SCALE GENOMIC DNA]</scope>
    <source>
        <strain evidence="2 3">DSM 45157</strain>
    </source>
</reference>
<dbReference type="RefSeq" id="WP_225942598.1">
    <property type="nucleotide sequence ID" value="NZ_BMXJ01000011.1"/>
</dbReference>
<dbReference type="Proteomes" id="UP000598217">
    <property type="component" value="Unassembled WGS sequence"/>
</dbReference>
<evidence type="ECO:0000256" key="1">
    <source>
        <dbReference type="SAM" id="MobiDB-lite"/>
    </source>
</evidence>
<gene>
    <name evidence="2" type="ORF">H4W79_005137</name>
</gene>
<evidence type="ECO:0000313" key="2">
    <source>
        <dbReference type="EMBL" id="MBE1460923.1"/>
    </source>
</evidence>
<feature type="region of interest" description="Disordered" evidence="1">
    <location>
        <begin position="123"/>
        <end position="216"/>
    </location>
</feature>
<dbReference type="Pfam" id="PF14584">
    <property type="entry name" value="DUF4446"/>
    <property type="match status" value="1"/>
</dbReference>
<feature type="compositionally biased region" description="Basic and acidic residues" evidence="1">
    <location>
        <begin position="140"/>
        <end position="154"/>
    </location>
</feature>
<evidence type="ECO:0000313" key="3">
    <source>
        <dbReference type="Proteomes" id="UP000598217"/>
    </source>
</evidence>